<name>A0A3E2SSI5_9FIRM</name>
<dbReference type="EMBL" id="QVEQ01000052">
    <property type="protein sequence ID" value="RGB64935.1"/>
    <property type="molecule type" value="Genomic_DNA"/>
</dbReference>
<accession>A0A3E2SSI5</accession>
<reference evidence="1 2" key="1">
    <citation type="submission" date="2018-08" db="EMBL/GenBank/DDBJ databases">
        <title>A genome reference for cultivated species of the human gut microbiota.</title>
        <authorList>
            <person name="Zou Y."/>
            <person name="Xue W."/>
            <person name="Luo G."/>
        </authorList>
    </citation>
    <scope>NUCLEOTIDE SEQUENCE [LARGE SCALE GENOMIC DNA]</scope>
    <source>
        <strain evidence="1 2">AF36-11AT</strain>
    </source>
</reference>
<gene>
    <name evidence="1" type="ORF">DWZ89_14735</name>
</gene>
<sequence length="52" mass="6259">EKVLKNIIRTRFLYPRVRPYKTENFYALLSARKEAQPIAKQQKGRKARRQKA</sequence>
<proteinExistence type="predicted"/>
<organism evidence="1 2">
    <name type="scientific">Faecalibacterium prausnitzii</name>
    <dbReference type="NCBI Taxonomy" id="853"/>
    <lineage>
        <taxon>Bacteria</taxon>
        <taxon>Bacillati</taxon>
        <taxon>Bacillota</taxon>
        <taxon>Clostridia</taxon>
        <taxon>Eubacteriales</taxon>
        <taxon>Oscillospiraceae</taxon>
        <taxon>Faecalibacterium</taxon>
    </lineage>
</organism>
<protein>
    <submittedName>
        <fullName evidence="1">PrgI family protein</fullName>
    </submittedName>
</protein>
<dbReference type="Proteomes" id="UP000261140">
    <property type="component" value="Unassembled WGS sequence"/>
</dbReference>
<evidence type="ECO:0000313" key="1">
    <source>
        <dbReference type="EMBL" id="RGB64935.1"/>
    </source>
</evidence>
<evidence type="ECO:0000313" key="2">
    <source>
        <dbReference type="Proteomes" id="UP000261140"/>
    </source>
</evidence>
<dbReference type="AlphaFoldDB" id="A0A3E2SSI5"/>
<feature type="non-terminal residue" evidence="1">
    <location>
        <position position="1"/>
    </location>
</feature>
<comment type="caution">
    <text evidence="1">The sequence shown here is derived from an EMBL/GenBank/DDBJ whole genome shotgun (WGS) entry which is preliminary data.</text>
</comment>